<dbReference type="InterPro" id="IPR003753">
    <property type="entry name" value="Exonuc_VII_L"/>
</dbReference>
<name>A0AAJ5ZFT7_9CHLR</name>
<evidence type="ECO:0000313" key="9">
    <source>
        <dbReference type="EMBL" id="WFG38550.1"/>
    </source>
</evidence>
<dbReference type="PANTHER" id="PTHR30008">
    <property type="entry name" value="EXODEOXYRIBONUCLEASE 7 LARGE SUBUNIT"/>
    <property type="match status" value="1"/>
</dbReference>
<dbReference type="Pfam" id="PF13742">
    <property type="entry name" value="tRNA_anti_2"/>
    <property type="match status" value="1"/>
</dbReference>
<dbReference type="HAMAP" id="MF_00378">
    <property type="entry name" value="Exonuc_7_L"/>
    <property type="match status" value="1"/>
</dbReference>
<evidence type="ECO:0000256" key="4">
    <source>
        <dbReference type="ARBA" id="ARBA00022839"/>
    </source>
</evidence>
<feature type="domain" description="Exonuclease VII large subunit C-terminal" evidence="7">
    <location>
        <begin position="134"/>
        <end position="332"/>
    </location>
</feature>
<accession>A0AAJ5ZFT7</accession>
<evidence type="ECO:0000256" key="2">
    <source>
        <dbReference type="ARBA" id="ARBA00022722"/>
    </source>
</evidence>
<comment type="similarity">
    <text evidence="5 6">Belongs to the XseA family.</text>
</comment>
<gene>
    <name evidence="5 9" type="primary">xseA</name>
    <name evidence="9" type="ORF">GKO48_02635</name>
</gene>
<dbReference type="Pfam" id="PF02601">
    <property type="entry name" value="Exonuc_VII_L"/>
    <property type="match status" value="1"/>
</dbReference>
<keyword evidence="4 5" id="KW-0269">Exonuclease</keyword>
<evidence type="ECO:0000256" key="1">
    <source>
        <dbReference type="ARBA" id="ARBA00022490"/>
    </source>
</evidence>
<reference evidence="10" key="2">
    <citation type="submission" date="2023-06" db="EMBL/GenBank/DDBJ databases">
        <title>Pangenomics reveal diversification of enzyme families and niche specialization in globally abundant SAR202 bacteria.</title>
        <authorList>
            <person name="Saw J.H.W."/>
        </authorList>
    </citation>
    <scope>NUCLEOTIDE SEQUENCE [LARGE SCALE GENOMIC DNA]</scope>
    <source>
        <strain evidence="10">JH1073</strain>
    </source>
</reference>
<feature type="domain" description="OB-fold nucleic acid binding" evidence="8">
    <location>
        <begin position="18"/>
        <end position="111"/>
    </location>
</feature>
<comment type="function">
    <text evidence="5">Bidirectionally degrades single-stranded DNA into large acid-insoluble oligonucleotides, which are then degraded further into small acid-soluble oligonucleotides.</text>
</comment>
<keyword evidence="10" id="KW-1185">Reference proteome</keyword>
<dbReference type="RefSeq" id="WP_342825179.1">
    <property type="nucleotide sequence ID" value="NZ_CP046146.1"/>
</dbReference>
<dbReference type="CDD" id="cd04489">
    <property type="entry name" value="ExoVII_LU_OBF"/>
    <property type="match status" value="1"/>
</dbReference>
<comment type="catalytic activity">
    <reaction evidence="5 6">
        <text>Exonucleolytic cleavage in either 5'- to 3'- or 3'- to 5'-direction to yield nucleoside 5'-phosphates.</text>
        <dbReference type="EC" id="3.1.11.6"/>
    </reaction>
</comment>
<evidence type="ECO:0000259" key="8">
    <source>
        <dbReference type="Pfam" id="PF13742"/>
    </source>
</evidence>
<protein>
    <recommendedName>
        <fullName evidence="5">Exodeoxyribonuclease 7 large subunit</fullName>
        <ecNumber evidence="5">3.1.11.6</ecNumber>
    </recommendedName>
    <alternativeName>
        <fullName evidence="5">Exodeoxyribonuclease VII large subunit</fullName>
        <shortName evidence="5">Exonuclease VII large subunit</shortName>
    </alternativeName>
</protein>
<evidence type="ECO:0000256" key="5">
    <source>
        <dbReference type="HAMAP-Rule" id="MF_00378"/>
    </source>
</evidence>
<sequence>MTGNYESGQDNSGRQTAYTVSAVADYLKAALESDPRLADLTVVGEVSGYRNPSSGHHYFALRDEQSVLRSVMFRSGRGGQFLADGTQVICHGRISMYTARGDLQYYVDQVEPDGVGALQQAYEEMRKRLEAEGLFELDRKRPLPELPAKIAVITSPTGAVIQDILNVLTRRYPLAEIILIPTSVQGEKAAPEIVQAFQALNALDDIDVAIVARGGGSLEDLWSFNEEIVARAIFASNVPVISAVGHETDTTIADYVADRRAPTPSAAAEIVAPDVRDLGGYVTGYVARIDDLISRTVRDSRSQFEMAVDRMNLRVPDTTQPRQRIDDLLTRARLAGQRMVESSKLRLQTVEASLNALGPEKILGRGYTITRLADGSAATSASQFSSGDKLGVTFADGSVETTVDEVDATAEASDP</sequence>
<dbReference type="InterPro" id="IPR020579">
    <property type="entry name" value="Exonuc_VII_lsu_C"/>
</dbReference>
<dbReference type="EMBL" id="CP046147">
    <property type="protein sequence ID" value="WFG38550.1"/>
    <property type="molecule type" value="Genomic_DNA"/>
</dbReference>
<reference evidence="9 10" key="1">
    <citation type="submission" date="2019-11" db="EMBL/GenBank/DDBJ databases">
        <authorList>
            <person name="Cho J.-C."/>
        </authorList>
    </citation>
    <scope>NUCLEOTIDE SEQUENCE [LARGE SCALE GENOMIC DNA]</scope>
    <source>
        <strain evidence="9 10">JH1073</strain>
    </source>
</reference>
<comment type="subunit">
    <text evidence="5">Heterooligomer composed of large and small subunits.</text>
</comment>
<dbReference type="GO" id="GO:0003676">
    <property type="term" value="F:nucleic acid binding"/>
    <property type="evidence" value="ECO:0007669"/>
    <property type="project" value="InterPro"/>
</dbReference>
<keyword evidence="1 5" id="KW-0963">Cytoplasm</keyword>
<evidence type="ECO:0000313" key="10">
    <source>
        <dbReference type="Proteomes" id="UP001219901"/>
    </source>
</evidence>
<dbReference type="GO" id="GO:0006308">
    <property type="term" value="P:DNA catabolic process"/>
    <property type="evidence" value="ECO:0007669"/>
    <property type="project" value="UniProtKB-UniRule"/>
</dbReference>
<dbReference type="GO" id="GO:0008855">
    <property type="term" value="F:exodeoxyribonuclease VII activity"/>
    <property type="evidence" value="ECO:0007669"/>
    <property type="project" value="UniProtKB-UniRule"/>
</dbReference>
<dbReference type="EC" id="3.1.11.6" evidence="5"/>
<evidence type="ECO:0000259" key="7">
    <source>
        <dbReference type="Pfam" id="PF02601"/>
    </source>
</evidence>
<dbReference type="NCBIfam" id="TIGR00237">
    <property type="entry name" value="xseA"/>
    <property type="match status" value="1"/>
</dbReference>
<dbReference type="AlphaFoldDB" id="A0AAJ5ZFT7"/>
<dbReference type="InterPro" id="IPR025824">
    <property type="entry name" value="OB-fold_nuc-bd_dom"/>
</dbReference>
<comment type="subcellular location">
    <subcellularLocation>
        <location evidence="5 6">Cytoplasm</location>
    </subcellularLocation>
</comment>
<evidence type="ECO:0000256" key="6">
    <source>
        <dbReference type="RuleBase" id="RU004355"/>
    </source>
</evidence>
<dbReference type="GO" id="GO:0009318">
    <property type="term" value="C:exodeoxyribonuclease VII complex"/>
    <property type="evidence" value="ECO:0007669"/>
    <property type="project" value="UniProtKB-UniRule"/>
</dbReference>
<evidence type="ECO:0000256" key="3">
    <source>
        <dbReference type="ARBA" id="ARBA00022801"/>
    </source>
</evidence>
<dbReference type="GO" id="GO:0005737">
    <property type="term" value="C:cytoplasm"/>
    <property type="evidence" value="ECO:0007669"/>
    <property type="project" value="UniProtKB-SubCell"/>
</dbReference>
<keyword evidence="3 5" id="KW-0378">Hydrolase</keyword>
<keyword evidence="2 5" id="KW-0540">Nuclease</keyword>
<proteinExistence type="inferred from homology"/>
<dbReference type="Proteomes" id="UP001219901">
    <property type="component" value="Chromosome"/>
</dbReference>
<dbReference type="PANTHER" id="PTHR30008:SF0">
    <property type="entry name" value="EXODEOXYRIBONUCLEASE 7 LARGE SUBUNIT"/>
    <property type="match status" value="1"/>
</dbReference>
<organism evidence="9 10">
    <name type="scientific">Candidatus Lucifugimonas marina</name>
    <dbReference type="NCBI Taxonomy" id="3038979"/>
    <lineage>
        <taxon>Bacteria</taxon>
        <taxon>Bacillati</taxon>
        <taxon>Chloroflexota</taxon>
        <taxon>Dehalococcoidia</taxon>
        <taxon>SAR202 cluster</taxon>
        <taxon>Candidatus Lucifugimonadales</taxon>
        <taxon>Candidatus Lucifugimonadaceae</taxon>
        <taxon>Candidatus Lucifugimonas</taxon>
    </lineage>
</organism>